<evidence type="ECO:0000259" key="6">
    <source>
        <dbReference type="Pfam" id="PF00700"/>
    </source>
</evidence>
<gene>
    <name evidence="7" type="ORF">BM613_09270</name>
</gene>
<comment type="caution">
    <text evidence="7">The sequence shown here is derived from an EMBL/GenBank/DDBJ whole genome shotgun (WGS) entry which is preliminary data.</text>
</comment>
<comment type="similarity">
    <text evidence="1 4">Belongs to the bacterial flagellin family.</text>
</comment>
<dbReference type="InterPro" id="IPR001029">
    <property type="entry name" value="Flagellin_N"/>
</dbReference>
<dbReference type="GO" id="GO:0005576">
    <property type="term" value="C:extracellular region"/>
    <property type="evidence" value="ECO:0007669"/>
    <property type="project" value="UniProtKB-SubCell"/>
</dbReference>
<keyword evidence="8" id="KW-1185">Reference proteome</keyword>
<evidence type="ECO:0000259" key="5">
    <source>
        <dbReference type="Pfam" id="PF00669"/>
    </source>
</evidence>
<proteinExistence type="inferred from homology"/>
<keyword evidence="4" id="KW-0964">Secreted</keyword>
<reference evidence="7 8" key="1">
    <citation type="submission" date="2016-11" db="EMBL/GenBank/DDBJ databases">
        <title>Comparative genomics of Acidibacillus ferroxidans species.</title>
        <authorList>
            <person name="Oliveira G."/>
            <person name="Nunes G."/>
            <person name="Oliveira R."/>
            <person name="Araujo F."/>
            <person name="Salim A."/>
            <person name="Scholte L."/>
            <person name="Morais D."/>
            <person name="Nancucheo I."/>
            <person name="Johnson D.B."/>
            <person name="Grail B."/>
            <person name="Bittencourt J."/>
            <person name="Valadares R."/>
        </authorList>
    </citation>
    <scope>NUCLEOTIDE SEQUENCE [LARGE SCALE GENOMIC DNA]</scope>
    <source>
        <strain evidence="7 8">Y002</strain>
    </source>
</reference>
<organism evidence="7 8">
    <name type="scientific">Sulfoacidibacillus thermotolerans</name>
    <name type="common">Acidibacillus sulfuroxidans</name>
    <dbReference type="NCBI Taxonomy" id="1765684"/>
    <lineage>
        <taxon>Bacteria</taxon>
        <taxon>Bacillati</taxon>
        <taxon>Bacillota</taxon>
        <taxon>Bacilli</taxon>
        <taxon>Bacillales</taxon>
        <taxon>Alicyclobacillaceae</taxon>
        <taxon>Sulfoacidibacillus</taxon>
    </lineage>
</organism>
<accession>A0A2U3D7L8</accession>
<comment type="function">
    <text evidence="4">Flagellin is the subunit protein which polymerizes to form the filaments of bacterial flagella.</text>
</comment>
<name>A0A2U3D7L8_SULT2</name>
<dbReference type="OrthoDB" id="9796789at2"/>
<dbReference type="InterPro" id="IPR042187">
    <property type="entry name" value="Flagellin_C_sub2"/>
</dbReference>
<comment type="subcellular location">
    <subcellularLocation>
        <location evidence="4">Secreted</location>
    </subcellularLocation>
    <subcellularLocation>
        <location evidence="4">Bacterial flagellum</location>
    </subcellularLocation>
</comment>
<dbReference type="Gene3D" id="6.10.10.10">
    <property type="entry name" value="Flagellar export chaperone, C-terminal domain"/>
    <property type="match status" value="1"/>
</dbReference>
<dbReference type="Proteomes" id="UP000245380">
    <property type="component" value="Unassembled WGS sequence"/>
</dbReference>
<dbReference type="Pfam" id="PF00700">
    <property type="entry name" value="Flagellin_C"/>
    <property type="match status" value="1"/>
</dbReference>
<protein>
    <recommendedName>
        <fullName evidence="2 4">Flagellin</fullName>
    </recommendedName>
</protein>
<dbReference type="InterPro" id="IPR046358">
    <property type="entry name" value="Flagellin_C"/>
</dbReference>
<dbReference type="GO" id="GO:0009288">
    <property type="term" value="C:bacterial-type flagellum"/>
    <property type="evidence" value="ECO:0007669"/>
    <property type="project" value="UniProtKB-SubCell"/>
</dbReference>
<evidence type="ECO:0000256" key="2">
    <source>
        <dbReference type="ARBA" id="ARBA00020110"/>
    </source>
</evidence>
<feature type="domain" description="Flagellin N-terminal" evidence="5">
    <location>
        <begin position="7"/>
        <end position="144"/>
    </location>
</feature>
<evidence type="ECO:0000313" key="7">
    <source>
        <dbReference type="EMBL" id="PWI57277.1"/>
    </source>
</evidence>
<dbReference type="PANTHER" id="PTHR42792:SF2">
    <property type="entry name" value="FLAGELLIN"/>
    <property type="match status" value="1"/>
</dbReference>
<dbReference type="SUPFAM" id="SSF64518">
    <property type="entry name" value="Phase 1 flagellin"/>
    <property type="match status" value="1"/>
</dbReference>
<evidence type="ECO:0000256" key="3">
    <source>
        <dbReference type="ARBA" id="ARBA00023143"/>
    </source>
</evidence>
<dbReference type="AlphaFoldDB" id="A0A2U3D7L8"/>
<sequence>MSSFFSVNNNAQAQSILQNLDNVQNNINSEYSALSTGNSINSAADNPAGYSIAQQMTSQVNGLNQATQNAQNGISMIQTATGAMNQIETIMQTMSSLATEASTAGMSFSDRANLQLEMNSLAQQINSTTNQTQYNGINLLSGQFAASGASGTQNLTVQAGADQSQTLSFNIAATDVVSLGVAGTSAAGGSVAQASLANAGSSSTNGAALSSVSSPTTLLTGSNAVYFGANTLFQAGQQFQIVVTANLSGTSTLATVTSETLQLQTLSGNDIGAAFTITPGSSGTVTLGDPSTGAELSVNLSTQPTTGTVSSTGTGTYTGIISFAAPTSGTSAPVAGNQYNNWTASANVFGLNIMNQASAQQAITTLHNAINELSSEQAQLGAVQDRLNYTVSNLQNSSENLQNAKSTITNTNMAAEYTQFSQNQILDQVGQSMLAQADQQPASILKLLQ</sequence>
<dbReference type="InterPro" id="IPR001492">
    <property type="entry name" value="Flagellin"/>
</dbReference>
<evidence type="ECO:0000256" key="4">
    <source>
        <dbReference type="RuleBase" id="RU362073"/>
    </source>
</evidence>
<dbReference type="Gene3D" id="1.20.1330.10">
    <property type="entry name" value="f41 fragment of flagellin, N-terminal domain"/>
    <property type="match status" value="2"/>
</dbReference>
<evidence type="ECO:0000313" key="8">
    <source>
        <dbReference type="Proteomes" id="UP000245380"/>
    </source>
</evidence>
<keyword evidence="3 4" id="KW-0975">Bacterial flagellum</keyword>
<dbReference type="EMBL" id="MPDK01000015">
    <property type="protein sequence ID" value="PWI57277.1"/>
    <property type="molecule type" value="Genomic_DNA"/>
</dbReference>
<dbReference type="Pfam" id="PF00669">
    <property type="entry name" value="Flagellin_N"/>
    <property type="match status" value="1"/>
</dbReference>
<dbReference type="GO" id="GO:0005198">
    <property type="term" value="F:structural molecule activity"/>
    <property type="evidence" value="ECO:0007669"/>
    <property type="project" value="UniProtKB-UniRule"/>
</dbReference>
<evidence type="ECO:0000256" key="1">
    <source>
        <dbReference type="ARBA" id="ARBA00005709"/>
    </source>
</evidence>
<dbReference type="PANTHER" id="PTHR42792">
    <property type="entry name" value="FLAGELLIN"/>
    <property type="match status" value="1"/>
</dbReference>
<dbReference type="PRINTS" id="PR00207">
    <property type="entry name" value="FLAGELLIN"/>
</dbReference>
<dbReference type="Gene3D" id="3.30.70.2120">
    <property type="match status" value="1"/>
</dbReference>
<feature type="domain" description="Flagellin C-terminal" evidence="6">
    <location>
        <begin position="365"/>
        <end position="448"/>
    </location>
</feature>